<sequence length="100" mass="11695">MKMSDIKIIQEDIKNEVGIDLICSLSGELTNIKINIKNSNFNEEDKKRKVEKLDKLIATLWKERDEAYRGNKDTIERAYNIYAIFLALIRENESSFVEIL</sequence>
<dbReference type="EMBL" id="DRUZ01000016">
    <property type="protein sequence ID" value="HHS01165.1"/>
    <property type="molecule type" value="Genomic_DNA"/>
</dbReference>
<evidence type="ECO:0000313" key="1">
    <source>
        <dbReference type="EMBL" id="HHS01165.1"/>
    </source>
</evidence>
<dbReference type="AlphaFoldDB" id="A0A7C5V4I5"/>
<reference evidence="1" key="1">
    <citation type="journal article" date="2020" name="mSystems">
        <title>Genome- and Community-Level Interaction Insights into Carbon Utilization and Element Cycling Functions of Hydrothermarchaeota in Hydrothermal Sediment.</title>
        <authorList>
            <person name="Zhou Z."/>
            <person name="Liu Y."/>
            <person name="Xu W."/>
            <person name="Pan J."/>
            <person name="Luo Z.H."/>
            <person name="Li M."/>
        </authorList>
    </citation>
    <scope>NUCLEOTIDE SEQUENCE [LARGE SCALE GENOMIC DNA]</scope>
    <source>
        <strain evidence="1">SpSt-102</strain>
    </source>
</reference>
<comment type="caution">
    <text evidence="1">The sequence shown here is derived from an EMBL/GenBank/DDBJ whole genome shotgun (WGS) entry which is preliminary data.</text>
</comment>
<name>A0A7C5V4I5_9FIRM</name>
<protein>
    <submittedName>
        <fullName evidence="1">Uncharacterized protein</fullName>
    </submittedName>
</protein>
<proteinExistence type="predicted"/>
<accession>A0A7C5V4I5</accession>
<organism evidence="1">
    <name type="scientific">Caldicellulosiruptor owensensis</name>
    <dbReference type="NCBI Taxonomy" id="55205"/>
    <lineage>
        <taxon>Bacteria</taxon>
        <taxon>Bacillati</taxon>
        <taxon>Bacillota</taxon>
        <taxon>Bacillota incertae sedis</taxon>
        <taxon>Caldicellulosiruptorales</taxon>
        <taxon>Caldicellulosiruptoraceae</taxon>
        <taxon>Caldicellulosiruptor</taxon>
    </lineage>
</organism>
<gene>
    <name evidence="1" type="ORF">ENL71_01260</name>
</gene>